<dbReference type="RefSeq" id="WP_161317023.1">
    <property type="nucleotide sequence ID" value="NZ_WTUW01000009.1"/>
</dbReference>
<evidence type="ECO:0000256" key="2">
    <source>
        <dbReference type="SAM" id="Phobius"/>
    </source>
</evidence>
<gene>
    <name evidence="3" type="ORF">GQE98_17100</name>
</gene>
<dbReference type="AlphaFoldDB" id="A0A6L8WD45"/>
<evidence type="ECO:0000313" key="4">
    <source>
        <dbReference type="Proteomes" id="UP000476030"/>
    </source>
</evidence>
<dbReference type="Proteomes" id="UP000476030">
    <property type="component" value="Unassembled WGS sequence"/>
</dbReference>
<dbReference type="InterPro" id="IPR036465">
    <property type="entry name" value="vWFA_dom_sf"/>
</dbReference>
<evidence type="ECO:0000256" key="1">
    <source>
        <dbReference type="SAM" id="Coils"/>
    </source>
</evidence>
<organism evidence="3 4">
    <name type="scientific">Sneathiella litorea</name>
    <dbReference type="NCBI Taxonomy" id="2606216"/>
    <lineage>
        <taxon>Bacteria</taxon>
        <taxon>Pseudomonadati</taxon>
        <taxon>Pseudomonadota</taxon>
        <taxon>Alphaproteobacteria</taxon>
        <taxon>Sneathiellales</taxon>
        <taxon>Sneathiellaceae</taxon>
        <taxon>Sneathiella</taxon>
    </lineage>
</organism>
<keyword evidence="2" id="KW-1133">Transmembrane helix</keyword>
<dbReference type="EMBL" id="WTUW01000009">
    <property type="protein sequence ID" value="MZR32360.1"/>
    <property type="molecule type" value="Genomic_DNA"/>
</dbReference>
<keyword evidence="2" id="KW-0472">Membrane</keyword>
<protein>
    <recommendedName>
        <fullName evidence="5">VWA domain-containing protein</fullName>
    </recommendedName>
</protein>
<proteinExistence type="predicted"/>
<keyword evidence="4" id="KW-1185">Reference proteome</keyword>
<feature type="coiled-coil region" evidence="1">
    <location>
        <begin position="47"/>
        <end position="109"/>
    </location>
</feature>
<evidence type="ECO:0008006" key="5">
    <source>
        <dbReference type="Google" id="ProtNLM"/>
    </source>
</evidence>
<accession>A0A6L8WD45</accession>
<keyword evidence="1" id="KW-0175">Coiled coil</keyword>
<reference evidence="3 4" key="1">
    <citation type="submission" date="2019-12" db="EMBL/GenBank/DDBJ databases">
        <title>Snethiella sp. nov. sp. isolated from sea sand.</title>
        <authorList>
            <person name="Kim J."/>
            <person name="Jeong S.E."/>
            <person name="Jung H.S."/>
            <person name="Jeon C.O."/>
        </authorList>
    </citation>
    <scope>NUCLEOTIDE SEQUENCE [LARGE SCALE GENOMIC DNA]</scope>
    <source>
        <strain evidence="3 4">DP05</strain>
    </source>
</reference>
<comment type="caution">
    <text evidence="3">The sequence shown here is derived from an EMBL/GenBank/DDBJ whole genome shotgun (WGS) entry which is preliminary data.</text>
</comment>
<keyword evidence="2" id="KW-0812">Transmembrane</keyword>
<dbReference type="SUPFAM" id="SSF53300">
    <property type="entry name" value="vWA-like"/>
    <property type="match status" value="1"/>
</dbReference>
<feature type="transmembrane region" description="Helical" evidence="2">
    <location>
        <begin position="12"/>
        <end position="32"/>
    </location>
</feature>
<sequence>MRRRNRTLEIFSISFLDLVSCGFGAVVLLILISKPGEGEFSGGIDEARDIMGQITRAERLISDLEEQTSTVQGELSASKNLVGQMENTIEELNQEKSSAERAEAKALDDLEGLQLVEESLNRASIRPSSRPEKRDDEVGGIPVDSDYVLFIVDTSGSMQRIWGQVSRVMQNVLAIHPKVKGFQIMNDNGVHLISSYNGKWIPDTPSRRKNIFDVFAGWRSNSNSSPVEGLEIALQRYAKPGISLSIYILGDDYSGSSYDTVIDRLERFNTNRITGKPLARIHAIGILSGGTTDRFGILMREVTRRSNGTFLALPRQ</sequence>
<name>A0A6L8WD45_9PROT</name>
<evidence type="ECO:0000313" key="3">
    <source>
        <dbReference type="EMBL" id="MZR32360.1"/>
    </source>
</evidence>